<protein>
    <submittedName>
        <fullName evidence="2">Uncharacterized protein</fullName>
    </submittedName>
</protein>
<dbReference type="EMBL" id="BK016178">
    <property type="protein sequence ID" value="DAG00265.1"/>
    <property type="molecule type" value="Genomic_DNA"/>
</dbReference>
<name>A0A8S5V0L3_9CAUD</name>
<feature type="transmembrane region" description="Helical" evidence="1">
    <location>
        <begin position="6"/>
        <end position="24"/>
    </location>
</feature>
<evidence type="ECO:0000313" key="2">
    <source>
        <dbReference type="EMBL" id="DAG00265.1"/>
    </source>
</evidence>
<sequence length="32" mass="3895">MQIVMLMLQKMVFYAIFTLVFTFWEAKNLHIS</sequence>
<keyword evidence="1" id="KW-1133">Transmembrane helix</keyword>
<proteinExistence type="predicted"/>
<keyword evidence="1" id="KW-0812">Transmembrane</keyword>
<keyword evidence="1" id="KW-0472">Membrane</keyword>
<reference evidence="2" key="1">
    <citation type="journal article" date="2021" name="Proc. Natl. Acad. Sci. U.S.A.">
        <title>A Catalog of Tens of Thousands of Viruses from Human Metagenomes Reveals Hidden Associations with Chronic Diseases.</title>
        <authorList>
            <person name="Tisza M.J."/>
            <person name="Buck C.B."/>
        </authorList>
    </citation>
    <scope>NUCLEOTIDE SEQUENCE</scope>
    <source>
        <strain evidence="2">CtJDl18</strain>
    </source>
</reference>
<organism evidence="2">
    <name type="scientific">Podoviridae sp. ctJDl18</name>
    <dbReference type="NCBI Taxonomy" id="2825242"/>
    <lineage>
        <taxon>Viruses</taxon>
        <taxon>Duplodnaviria</taxon>
        <taxon>Heunggongvirae</taxon>
        <taxon>Uroviricota</taxon>
        <taxon>Caudoviricetes</taxon>
    </lineage>
</organism>
<accession>A0A8S5V0L3</accession>
<evidence type="ECO:0000256" key="1">
    <source>
        <dbReference type="SAM" id="Phobius"/>
    </source>
</evidence>